<dbReference type="Proteomes" id="UP000032458">
    <property type="component" value="Unassembled WGS sequence"/>
</dbReference>
<dbReference type="CDD" id="cd00531">
    <property type="entry name" value="NTF2_like"/>
    <property type="match status" value="1"/>
</dbReference>
<name>A0A0D7CMB8_9ACTN</name>
<organism evidence="2 3">
    <name type="scientific">Streptomyces natalensis ATCC 27448</name>
    <dbReference type="NCBI Taxonomy" id="1240678"/>
    <lineage>
        <taxon>Bacteria</taxon>
        <taxon>Bacillati</taxon>
        <taxon>Actinomycetota</taxon>
        <taxon>Actinomycetes</taxon>
        <taxon>Kitasatosporales</taxon>
        <taxon>Streptomycetaceae</taxon>
        <taxon>Streptomyces</taxon>
    </lineage>
</organism>
<dbReference type="InterPro" id="IPR037401">
    <property type="entry name" value="SnoaL-like"/>
</dbReference>
<gene>
    <name evidence="2" type="ORF">SNA_20080</name>
</gene>
<proteinExistence type="predicted"/>
<dbReference type="EMBL" id="JRKI01000027">
    <property type="protein sequence ID" value="KIZ16592.1"/>
    <property type="molecule type" value="Genomic_DNA"/>
</dbReference>
<keyword evidence="3" id="KW-1185">Reference proteome</keyword>
<reference evidence="2 3" key="1">
    <citation type="submission" date="2014-09" db="EMBL/GenBank/DDBJ databases">
        <title>Draft genome sequence of Streptomyces natalensis ATCC 27448, producer of the antifungal pimaricin.</title>
        <authorList>
            <person name="Mendes M.V."/>
            <person name="Beites T."/>
            <person name="Pires S."/>
            <person name="Santos C.L."/>
            <person name="Moradas-Ferreira P."/>
        </authorList>
    </citation>
    <scope>NUCLEOTIDE SEQUENCE [LARGE SCALE GENOMIC DNA]</scope>
    <source>
        <strain evidence="2 3">ATCC 27448</strain>
    </source>
</reference>
<dbReference type="Gene3D" id="3.10.450.50">
    <property type="match status" value="1"/>
</dbReference>
<dbReference type="RefSeq" id="WP_044365951.1">
    <property type="nucleotide sequence ID" value="NZ_JRKI01000027.1"/>
</dbReference>
<sequence>MSDAELRDRLDIIEVCTRMCWHTDKREWEQLRSLVFAEKVQVDYTSLNGGEPAEMAADELIDAWRSLLSRLASTQHLLTNQLVRTSGDTAVATADFQATHLLPNALGGSLWTLGGHYRFTLRRAASGWRIDGLTMTTDWAKGNRKIMEGTTR</sequence>
<comment type="caution">
    <text evidence="2">The sequence shown here is derived from an EMBL/GenBank/DDBJ whole genome shotgun (WGS) entry which is preliminary data.</text>
</comment>
<evidence type="ECO:0000313" key="2">
    <source>
        <dbReference type="EMBL" id="KIZ16592.1"/>
    </source>
</evidence>
<evidence type="ECO:0000313" key="3">
    <source>
        <dbReference type="Proteomes" id="UP000032458"/>
    </source>
</evidence>
<dbReference type="Pfam" id="PF13577">
    <property type="entry name" value="SnoaL_4"/>
    <property type="match status" value="1"/>
</dbReference>
<evidence type="ECO:0000259" key="1">
    <source>
        <dbReference type="Pfam" id="PF13577"/>
    </source>
</evidence>
<accession>A0A0D7CMB8</accession>
<dbReference type="AlphaFoldDB" id="A0A0D7CMB8"/>
<protein>
    <recommendedName>
        <fullName evidence="1">SnoaL-like domain-containing protein</fullName>
    </recommendedName>
</protein>
<dbReference type="InterPro" id="IPR032710">
    <property type="entry name" value="NTF2-like_dom_sf"/>
</dbReference>
<feature type="domain" description="SnoaL-like" evidence="1">
    <location>
        <begin position="5"/>
        <end position="131"/>
    </location>
</feature>
<dbReference type="SUPFAM" id="SSF54427">
    <property type="entry name" value="NTF2-like"/>
    <property type="match status" value="1"/>
</dbReference>
<dbReference type="PATRIC" id="fig|1240678.4.peg.4235"/>